<reference evidence="3" key="1">
    <citation type="journal article" date="2019" name="Int. J. Syst. Evol. Microbiol.">
        <title>The Global Catalogue of Microorganisms (GCM) 10K type strain sequencing project: providing services to taxonomists for standard genome sequencing and annotation.</title>
        <authorList>
            <consortium name="The Broad Institute Genomics Platform"/>
            <consortium name="The Broad Institute Genome Sequencing Center for Infectious Disease"/>
            <person name="Wu L."/>
            <person name="Ma J."/>
        </authorList>
    </citation>
    <scope>NUCLEOTIDE SEQUENCE [LARGE SCALE GENOMIC DNA]</scope>
    <source>
        <strain evidence="3">JCM 9092</strain>
    </source>
</reference>
<comment type="caution">
    <text evidence="2">The sequence shown here is derived from an EMBL/GenBank/DDBJ whole genome shotgun (WGS) entry which is preliminary data.</text>
</comment>
<dbReference type="EMBL" id="BAAAUG010000141">
    <property type="protein sequence ID" value="GAA3135170.1"/>
    <property type="molecule type" value="Genomic_DNA"/>
</dbReference>
<feature type="region of interest" description="Disordered" evidence="1">
    <location>
        <begin position="35"/>
        <end position="54"/>
    </location>
</feature>
<organism evidence="2 3">
    <name type="scientific">Streptomyces rectiviolaceus</name>
    <dbReference type="NCBI Taxonomy" id="332591"/>
    <lineage>
        <taxon>Bacteria</taxon>
        <taxon>Bacillati</taxon>
        <taxon>Actinomycetota</taxon>
        <taxon>Actinomycetes</taxon>
        <taxon>Kitasatosporales</taxon>
        <taxon>Streptomycetaceae</taxon>
        <taxon>Streptomyces</taxon>
    </lineage>
</organism>
<accession>A0ABP6N4P9</accession>
<evidence type="ECO:0000313" key="3">
    <source>
        <dbReference type="Proteomes" id="UP001501637"/>
    </source>
</evidence>
<dbReference type="Proteomes" id="UP001501637">
    <property type="component" value="Unassembled WGS sequence"/>
</dbReference>
<evidence type="ECO:0000256" key="1">
    <source>
        <dbReference type="SAM" id="MobiDB-lite"/>
    </source>
</evidence>
<proteinExistence type="predicted"/>
<name>A0ABP6N4P9_9ACTN</name>
<evidence type="ECO:0000313" key="2">
    <source>
        <dbReference type="EMBL" id="GAA3135170.1"/>
    </source>
</evidence>
<gene>
    <name evidence="2" type="ORF">GCM10010449_64780</name>
</gene>
<protein>
    <submittedName>
        <fullName evidence="2">Uncharacterized protein</fullName>
    </submittedName>
</protein>
<sequence length="80" mass="8500">MGAEAAVEACVVETEGEVETEGDTVAVLEVRGSARRRRGQRAEEKRANSAGRTTHAARIADEVHMDPPPQAHIGVGHVSE</sequence>
<keyword evidence="3" id="KW-1185">Reference proteome</keyword>